<dbReference type="EMBL" id="JAGGLC010000004">
    <property type="protein sequence ID" value="MBP1987704.1"/>
    <property type="molecule type" value="Genomic_DNA"/>
</dbReference>
<dbReference type="Pfam" id="PF26067">
    <property type="entry name" value="DUF8024"/>
    <property type="match status" value="1"/>
</dbReference>
<protein>
    <submittedName>
        <fullName evidence="2">Uncharacterized protein</fullName>
    </submittedName>
</protein>
<proteinExistence type="predicted"/>
<dbReference type="RefSeq" id="WP_209492065.1">
    <property type="nucleotide sequence ID" value="NZ_JAGGLC010000004.1"/>
</dbReference>
<keyword evidence="1" id="KW-0472">Membrane</keyword>
<keyword evidence="1" id="KW-0812">Transmembrane</keyword>
<evidence type="ECO:0000256" key="1">
    <source>
        <dbReference type="SAM" id="Phobius"/>
    </source>
</evidence>
<sequence length="68" mass="7036">MATLQEFVTRIVTDLPELVDLFETPATQDPLSAVSLVMGALLVVGASGVLGYLAFGSLLDLLGASATR</sequence>
<reference evidence="2" key="1">
    <citation type="submission" date="2021-03" db="EMBL/GenBank/DDBJ databases">
        <title>Genomic Encyclopedia of Type Strains, Phase IV (KMG-IV): sequencing the most valuable type-strain genomes for metagenomic binning, comparative biology and taxonomic classification.</title>
        <authorList>
            <person name="Goeker M."/>
        </authorList>
    </citation>
    <scope>NUCLEOTIDE SEQUENCE</scope>
    <source>
        <strain evidence="2">DSM 26232</strain>
    </source>
</reference>
<dbReference type="Proteomes" id="UP000823736">
    <property type="component" value="Unassembled WGS sequence"/>
</dbReference>
<accession>A0A8T4H1P0</accession>
<gene>
    <name evidence="2" type="ORF">J2753_002205</name>
</gene>
<comment type="caution">
    <text evidence="2">The sequence shown here is derived from an EMBL/GenBank/DDBJ whole genome shotgun (WGS) entry which is preliminary data.</text>
</comment>
<keyword evidence="3" id="KW-1185">Reference proteome</keyword>
<feature type="transmembrane region" description="Helical" evidence="1">
    <location>
        <begin position="31"/>
        <end position="55"/>
    </location>
</feature>
<keyword evidence="1" id="KW-1133">Transmembrane helix</keyword>
<dbReference type="AlphaFoldDB" id="A0A8T4H1P0"/>
<name>A0A8T4H1P0_9EURY</name>
<dbReference type="OrthoDB" id="313325at2157"/>
<organism evidence="2 3">
    <name type="scientific">Halolamina salifodinae</name>
    <dbReference type="NCBI Taxonomy" id="1202767"/>
    <lineage>
        <taxon>Archaea</taxon>
        <taxon>Methanobacteriati</taxon>
        <taxon>Methanobacteriota</taxon>
        <taxon>Stenosarchaea group</taxon>
        <taxon>Halobacteria</taxon>
        <taxon>Halobacteriales</taxon>
        <taxon>Haloferacaceae</taxon>
    </lineage>
</organism>
<dbReference type="InterPro" id="IPR058337">
    <property type="entry name" value="DUF8024"/>
</dbReference>
<evidence type="ECO:0000313" key="2">
    <source>
        <dbReference type="EMBL" id="MBP1987704.1"/>
    </source>
</evidence>
<evidence type="ECO:0000313" key="3">
    <source>
        <dbReference type="Proteomes" id="UP000823736"/>
    </source>
</evidence>